<keyword evidence="3" id="KW-0393">Immunoglobulin domain</keyword>
<keyword evidence="6" id="KW-1185">Reference proteome</keyword>
<dbReference type="EMBL" id="CAWYQH010000097">
    <property type="protein sequence ID" value="CAK8683881.1"/>
    <property type="molecule type" value="Genomic_DNA"/>
</dbReference>
<evidence type="ECO:0000256" key="3">
    <source>
        <dbReference type="ARBA" id="ARBA00023319"/>
    </source>
</evidence>
<dbReference type="Pfam" id="PF01582">
    <property type="entry name" value="TIR"/>
    <property type="match status" value="1"/>
</dbReference>
<dbReference type="PANTHER" id="PTHR11890:SF19">
    <property type="entry name" value="SINGLE IG IL-1-RELATED RECEPTOR"/>
    <property type="match status" value="1"/>
</dbReference>
<dbReference type="SMART" id="SM00409">
    <property type="entry name" value="IG"/>
    <property type="match status" value="2"/>
</dbReference>
<evidence type="ECO:0000313" key="6">
    <source>
        <dbReference type="Proteomes" id="UP001642483"/>
    </source>
</evidence>
<dbReference type="InterPro" id="IPR015621">
    <property type="entry name" value="IL-1_rcpt_fam"/>
</dbReference>
<sequence>MLPTRSCYEDVNYELRRYSNALHLTVEVGQPFTIKCKPPPGSGNRAIMPPSIVDKVVWRFTKMNAATVSINRNDSCQDVTTKINSSRFDEEYDDDGHLMFKIGEARLSDTGVYSCEITSNGQTAYIAHYSVCSRRRVILDDMLSVDCNFGEQAVFQQDQKVKIACKVYIPGRITSSSSLMMLWKVELIANSLVICSGAVTLTKDSLHYESPQGRCSLVKSSDTGKNCFRFYTDFLKRTNREKGTIFDVFLELPEMKRKNAGNYTLNVTYSGVTSAKTITLVYDPQKELKHLTKNDKHYVAYISYHISDKMPDDIKKKTEKVVSCIKKLMKEMNYSFYDGDLNNDADNVRWESLLEKLEECHRTIVVLTDAYINDSWSRLQLLRSYESLTNKQTKLIFIALAGANVDLERVSKQDKDLSKKLHKMLQRSRIINYKSKSSDALLKNKLRCLLPKLKRDFVMDRDVVFETGGQTGTNSPLLES</sequence>
<dbReference type="Proteomes" id="UP001642483">
    <property type="component" value="Unassembled WGS sequence"/>
</dbReference>
<accession>A0ABP0FZA6</accession>
<name>A0ABP0FZA6_CLALP</name>
<evidence type="ECO:0000313" key="5">
    <source>
        <dbReference type="EMBL" id="CAK8683881.1"/>
    </source>
</evidence>
<dbReference type="InterPro" id="IPR035897">
    <property type="entry name" value="Toll_tir_struct_dom_sf"/>
</dbReference>
<dbReference type="InterPro" id="IPR000157">
    <property type="entry name" value="TIR_dom"/>
</dbReference>
<dbReference type="InterPro" id="IPR003599">
    <property type="entry name" value="Ig_sub"/>
</dbReference>
<protein>
    <recommendedName>
        <fullName evidence="4">TIR domain-containing protein</fullName>
    </recommendedName>
</protein>
<feature type="domain" description="TIR" evidence="4">
    <location>
        <begin position="296"/>
        <end position="421"/>
    </location>
</feature>
<evidence type="ECO:0000256" key="1">
    <source>
        <dbReference type="ARBA" id="ARBA00023157"/>
    </source>
</evidence>
<dbReference type="InterPro" id="IPR036179">
    <property type="entry name" value="Ig-like_dom_sf"/>
</dbReference>
<evidence type="ECO:0000256" key="2">
    <source>
        <dbReference type="ARBA" id="ARBA00023180"/>
    </source>
</evidence>
<dbReference type="PROSITE" id="PS50104">
    <property type="entry name" value="TIR"/>
    <property type="match status" value="1"/>
</dbReference>
<dbReference type="Gene3D" id="2.60.40.10">
    <property type="entry name" value="Immunoglobulins"/>
    <property type="match status" value="1"/>
</dbReference>
<proteinExistence type="predicted"/>
<dbReference type="SUPFAM" id="SSF48726">
    <property type="entry name" value="Immunoglobulin"/>
    <property type="match status" value="1"/>
</dbReference>
<dbReference type="Gene3D" id="3.40.50.10140">
    <property type="entry name" value="Toll/interleukin-1 receptor homology (TIR) domain"/>
    <property type="match status" value="1"/>
</dbReference>
<gene>
    <name evidence="5" type="ORF">CVLEPA_LOCUS14900</name>
</gene>
<evidence type="ECO:0000259" key="4">
    <source>
        <dbReference type="PROSITE" id="PS50104"/>
    </source>
</evidence>
<organism evidence="5 6">
    <name type="scientific">Clavelina lepadiformis</name>
    <name type="common">Light-bulb sea squirt</name>
    <name type="synonym">Ascidia lepadiformis</name>
    <dbReference type="NCBI Taxonomy" id="159417"/>
    <lineage>
        <taxon>Eukaryota</taxon>
        <taxon>Metazoa</taxon>
        <taxon>Chordata</taxon>
        <taxon>Tunicata</taxon>
        <taxon>Ascidiacea</taxon>
        <taxon>Aplousobranchia</taxon>
        <taxon>Clavelinidae</taxon>
        <taxon>Clavelina</taxon>
    </lineage>
</organism>
<comment type="caution">
    <text evidence="5">The sequence shown here is derived from an EMBL/GenBank/DDBJ whole genome shotgun (WGS) entry which is preliminary data.</text>
</comment>
<reference evidence="5 6" key="1">
    <citation type="submission" date="2024-02" db="EMBL/GenBank/DDBJ databases">
        <authorList>
            <person name="Daric V."/>
            <person name="Darras S."/>
        </authorList>
    </citation>
    <scope>NUCLEOTIDE SEQUENCE [LARGE SCALE GENOMIC DNA]</scope>
</reference>
<dbReference type="InterPro" id="IPR013783">
    <property type="entry name" value="Ig-like_fold"/>
</dbReference>
<dbReference type="PANTHER" id="PTHR11890">
    <property type="entry name" value="INTERLEUKIN-1 RECEPTOR FAMILY MEMBER"/>
    <property type="match status" value="1"/>
</dbReference>
<dbReference type="SUPFAM" id="SSF52200">
    <property type="entry name" value="Toll/Interleukin receptor TIR domain"/>
    <property type="match status" value="1"/>
</dbReference>
<keyword evidence="2" id="KW-0325">Glycoprotein</keyword>
<keyword evidence="1" id="KW-1015">Disulfide bond</keyword>